<keyword evidence="2 4" id="KW-0808">Transferase</keyword>
<dbReference type="Gene3D" id="3.40.630.30">
    <property type="match status" value="2"/>
</dbReference>
<comment type="caution">
    <text evidence="6">The sequence shown here is derived from an EMBL/GenBank/DDBJ whole genome shotgun (WGS) entry which is preliminary data.</text>
</comment>
<dbReference type="SUPFAM" id="SSF55718">
    <property type="entry name" value="SCP-like"/>
    <property type="match status" value="1"/>
</dbReference>
<keyword evidence="7" id="KW-1185">Reference proteome</keyword>
<dbReference type="EMBL" id="BAAAUX010000003">
    <property type="protein sequence ID" value="GAA2776074.1"/>
    <property type="molecule type" value="Genomic_DNA"/>
</dbReference>
<dbReference type="InterPro" id="IPR051554">
    <property type="entry name" value="Acetyltransferase_Eis"/>
</dbReference>
<evidence type="ECO:0000259" key="5">
    <source>
        <dbReference type="PROSITE" id="PS51186"/>
    </source>
</evidence>
<protein>
    <submittedName>
        <fullName evidence="6">Amikacin resistance N-acetyltransferase Eis2</fullName>
    </submittedName>
</protein>
<dbReference type="InterPro" id="IPR041380">
    <property type="entry name" value="Acetyltransf_17"/>
</dbReference>
<dbReference type="InterPro" id="IPR036527">
    <property type="entry name" value="SCP2_sterol-bd_dom_sf"/>
</dbReference>
<accession>A0ABN3V3D5</accession>
<dbReference type="Gene3D" id="3.30.1050.10">
    <property type="entry name" value="SCP2 sterol-binding domain"/>
    <property type="match status" value="1"/>
</dbReference>
<dbReference type="SUPFAM" id="SSF55729">
    <property type="entry name" value="Acyl-CoA N-acyltransferases (Nat)"/>
    <property type="match status" value="1"/>
</dbReference>
<dbReference type="InterPro" id="IPR025559">
    <property type="entry name" value="Eis_dom"/>
</dbReference>
<dbReference type="InterPro" id="IPR022902">
    <property type="entry name" value="NAcTrfase_Eis"/>
</dbReference>
<feature type="active site" description="Proton donor" evidence="4">
    <location>
        <position position="121"/>
    </location>
</feature>
<dbReference type="NCBIfam" id="NF002367">
    <property type="entry name" value="PRK01346.1-4"/>
    <property type="match status" value="1"/>
</dbReference>
<dbReference type="Pfam" id="PF17668">
    <property type="entry name" value="Acetyltransf_17"/>
    <property type="match status" value="1"/>
</dbReference>
<keyword evidence="3 4" id="KW-0012">Acyltransferase</keyword>
<evidence type="ECO:0000256" key="4">
    <source>
        <dbReference type="HAMAP-Rule" id="MF_01812"/>
    </source>
</evidence>
<evidence type="ECO:0000256" key="3">
    <source>
        <dbReference type="ARBA" id="ARBA00023315"/>
    </source>
</evidence>
<feature type="binding site" evidence="4">
    <location>
        <begin position="87"/>
        <end position="92"/>
    </location>
    <ligand>
        <name>acetyl-CoA</name>
        <dbReference type="ChEBI" id="CHEBI:57288"/>
    </ligand>
</feature>
<dbReference type="InterPro" id="IPR016181">
    <property type="entry name" value="Acyl_CoA_acyltransferase"/>
</dbReference>
<feature type="active site" description="Proton acceptor; via carboxylate" evidence="4">
    <location>
        <position position="400"/>
    </location>
</feature>
<dbReference type="InterPro" id="IPR000182">
    <property type="entry name" value="GNAT_dom"/>
</dbReference>
<dbReference type="Proteomes" id="UP001500979">
    <property type="component" value="Unassembled WGS sequence"/>
</dbReference>
<feature type="binding site" evidence="4">
    <location>
        <begin position="116"/>
        <end position="117"/>
    </location>
    <ligand>
        <name>acetyl-CoA</name>
        <dbReference type="ChEBI" id="CHEBI:57288"/>
    </ligand>
</feature>
<dbReference type="PROSITE" id="PS51186">
    <property type="entry name" value="GNAT"/>
    <property type="match status" value="1"/>
</dbReference>
<evidence type="ECO:0000313" key="7">
    <source>
        <dbReference type="Proteomes" id="UP001500979"/>
    </source>
</evidence>
<evidence type="ECO:0000256" key="1">
    <source>
        <dbReference type="ARBA" id="ARBA00009213"/>
    </source>
</evidence>
<feature type="domain" description="N-acetyltransferase" evidence="5">
    <location>
        <begin position="4"/>
        <end position="148"/>
    </location>
</feature>
<dbReference type="HAMAP" id="MF_01812">
    <property type="entry name" value="Eis"/>
    <property type="match status" value="1"/>
</dbReference>
<dbReference type="Pfam" id="PF13527">
    <property type="entry name" value="Acetyltransf_9"/>
    <property type="match status" value="1"/>
</dbReference>
<proteinExistence type="inferred from homology"/>
<dbReference type="PANTHER" id="PTHR37817">
    <property type="entry name" value="N-ACETYLTRANSFERASE EIS"/>
    <property type="match status" value="1"/>
</dbReference>
<gene>
    <name evidence="6" type="primary">eis2</name>
    <name evidence="6" type="ORF">GCM10010470_05550</name>
</gene>
<comment type="similarity">
    <text evidence="1 4">Belongs to the acetyltransferase Eis family.</text>
</comment>
<name>A0ABN3V3D5_9PSEU</name>
<reference evidence="6 7" key="1">
    <citation type="journal article" date="2019" name="Int. J. Syst. Evol. Microbiol.">
        <title>The Global Catalogue of Microorganisms (GCM) 10K type strain sequencing project: providing services to taxonomists for standard genome sequencing and annotation.</title>
        <authorList>
            <consortium name="The Broad Institute Genomics Platform"/>
            <consortium name="The Broad Institute Genome Sequencing Center for Infectious Disease"/>
            <person name="Wu L."/>
            <person name="Ma J."/>
        </authorList>
    </citation>
    <scope>NUCLEOTIDE SEQUENCE [LARGE SCALE GENOMIC DNA]</scope>
    <source>
        <strain evidence="6 7">JCM 9383</strain>
    </source>
</reference>
<dbReference type="RefSeq" id="WP_344677733.1">
    <property type="nucleotide sequence ID" value="NZ_BAAAUX010000003.1"/>
</dbReference>
<comment type="subunit">
    <text evidence="4">Homohexamer; trimer of dimers.</text>
</comment>
<dbReference type="PANTHER" id="PTHR37817:SF1">
    <property type="entry name" value="N-ACETYLTRANSFERASE EIS"/>
    <property type="match status" value="1"/>
</dbReference>
<dbReference type="Pfam" id="PF13530">
    <property type="entry name" value="SCP2_2"/>
    <property type="match status" value="1"/>
</dbReference>
<feature type="binding site" evidence="4">
    <location>
        <begin position="79"/>
        <end position="81"/>
    </location>
    <ligand>
        <name>acetyl-CoA</name>
        <dbReference type="ChEBI" id="CHEBI:57288"/>
    </ligand>
</feature>
<evidence type="ECO:0000313" key="6">
    <source>
        <dbReference type="EMBL" id="GAA2776074.1"/>
    </source>
</evidence>
<sequence length="400" mass="43319">MADLITRTLTGTGTDDYFAVLRAAFLTDESLEQFQEILDPDRSHGVFDGSELIGVCSRLAPEMTLPGGTRSPVAAVTAVGVKPGHRRRGVLTSLMRAQLHGLHDDRGAPIAALFASEGAIYGRFGYGVASYEVKLAVPGGAPFLSTVDTGTQPVREVPRADALEIIRGLYPAATSTGWLTRDDGTWEFRVADDRNASGGQGKLHYAVHPGGFALYRPERGWTERGPDFKLHVEELVATTPQSYAALWRYLLDVDLVGEVHQNKAAVDEPITHLLANPRAAIRRVADGLWVRLVDVDRALPARRYSAPLDLVFELTDAFCPWNAGRWRLTAGDDGVAEVRRTGESAQLELDTADLASAFLGGNTLTALHRTGRITELEPGALRRASAAFATDRAPHCPEGF</sequence>
<evidence type="ECO:0000256" key="2">
    <source>
        <dbReference type="ARBA" id="ARBA00022679"/>
    </source>
</evidence>
<organism evidence="6 7">
    <name type="scientific">Saccharopolyspora taberi</name>
    <dbReference type="NCBI Taxonomy" id="60895"/>
    <lineage>
        <taxon>Bacteria</taxon>
        <taxon>Bacillati</taxon>
        <taxon>Actinomycetota</taxon>
        <taxon>Actinomycetes</taxon>
        <taxon>Pseudonocardiales</taxon>
        <taxon>Pseudonocardiaceae</taxon>
        <taxon>Saccharopolyspora</taxon>
    </lineage>
</organism>